<comment type="caution">
    <text evidence="1">The sequence shown here is derived from an EMBL/GenBank/DDBJ whole genome shotgun (WGS) entry which is preliminary data.</text>
</comment>
<dbReference type="Proteomes" id="UP000029443">
    <property type="component" value="Unassembled WGS sequence"/>
</dbReference>
<organism evidence="1 2">
    <name type="scientific">Alcanivorax jadensis T9</name>
    <dbReference type="NCBI Taxonomy" id="1177181"/>
    <lineage>
        <taxon>Bacteria</taxon>
        <taxon>Pseudomonadati</taxon>
        <taxon>Pseudomonadota</taxon>
        <taxon>Gammaproteobacteria</taxon>
        <taxon>Oceanospirillales</taxon>
        <taxon>Alcanivoracaceae</taxon>
        <taxon>Alcanivorax</taxon>
    </lineage>
</organism>
<accession>A0ABR4WF46</accession>
<protein>
    <recommendedName>
        <fullName evidence="3">DUF3348 domain-containing protein</fullName>
    </recommendedName>
</protein>
<evidence type="ECO:0000313" key="1">
    <source>
        <dbReference type="EMBL" id="KGD62063.1"/>
    </source>
</evidence>
<evidence type="ECO:0008006" key="3">
    <source>
        <dbReference type="Google" id="ProtNLM"/>
    </source>
</evidence>
<evidence type="ECO:0000313" key="2">
    <source>
        <dbReference type="Proteomes" id="UP000029443"/>
    </source>
</evidence>
<gene>
    <name evidence="1" type="ORF">T9A_01272</name>
</gene>
<sequence length="241" mass="27252">MTLLTQLDRKAARDSHGDFAERLGRLFDLSDAISLDGANQYRPKGPFEARPDATERLQADLLKTRDTLLAHLSRSFAGEKAASVIPLPPLKDDAQTDKRPTFGAYERFYQAHQRQMIAGLSNLRQRSRRILIGHSQAMARLAELDAVFEQSLSGYVRHCFGALPGFLEKRYRTLWDTRDPFHTVEDWLAPQGWLSQFRRELQLLLLAELDARQEPILGLLDALVADATGNQSTHNEVSKTV</sequence>
<reference evidence="1 2" key="1">
    <citation type="submission" date="2012-09" db="EMBL/GenBank/DDBJ databases">
        <title>Genome Sequence of alkane-degrading Bacterium Alcanivorax jadensis T9.</title>
        <authorList>
            <person name="Lai Q."/>
            <person name="Shao Z."/>
        </authorList>
    </citation>
    <scope>NUCLEOTIDE SEQUENCE [LARGE SCALE GENOMIC DNA]</scope>
    <source>
        <strain evidence="1 2">T9</strain>
    </source>
</reference>
<proteinExistence type="predicted"/>
<dbReference type="InterPro" id="IPR021783">
    <property type="entry name" value="DUF3348"/>
</dbReference>
<dbReference type="Pfam" id="PF11828">
    <property type="entry name" value="DUF3348"/>
    <property type="match status" value="1"/>
</dbReference>
<dbReference type="EMBL" id="ARXU01000003">
    <property type="protein sequence ID" value="KGD62063.1"/>
    <property type="molecule type" value="Genomic_DNA"/>
</dbReference>
<keyword evidence="2" id="KW-1185">Reference proteome</keyword>
<name>A0ABR4WF46_9GAMM</name>